<name>A0A397E8M5_APHAT</name>
<dbReference type="Proteomes" id="UP000265716">
    <property type="component" value="Unassembled WGS sequence"/>
</dbReference>
<dbReference type="AlphaFoldDB" id="A0A397E8M5"/>
<proteinExistence type="predicted"/>
<evidence type="ECO:0000313" key="2">
    <source>
        <dbReference type="Proteomes" id="UP000265716"/>
    </source>
</evidence>
<comment type="caution">
    <text evidence="1">The sequence shown here is derived from an EMBL/GenBank/DDBJ whole genome shotgun (WGS) entry which is preliminary data.</text>
</comment>
<protein>
    <submittedName>
        <fullName evidence="1">Uncharacterized protein</fullName>
    </submittedName>
</protein>
<evidence type="ECO:0000313" key="1">
    <source>
        <dbReference type="EMBL" id="RHY77440.1"/>
    </source>
</evidence>
<sequence>MPGLFLQALDPLKAVGALFPTATGCENVVILRSSISVMTVGAATGCFQCPKCAAIVAKYDLSKPYQFKVFCSVQQIKLDWFRGVQAIHFILYQSHENLVEFSTVPLEPTLQSFQRSLNHTKSTVGLHVQRLSGMLASLVQLNRENVVKVPPLATPDDSFNTPQRYDFAALFQFQGLMDLQAHFDPANPTVLESLFSWDESIVTVNANLLTTLVEGNHTTPSPYAATSFNFTTNQSTVVNMFNSTWPTLTPVASAAQNQRIAAQWLVCATFEARRRELLLYITDVNHRIAGTRPVLDAIQTNSSLLEALEYQLKADMEFFTTQMQAFKLADCGFRGNCGAFT</sequence>
<accession>A0A397E8M5</accession>
<organism evidence="1 2">
    <name type="scientific">Aphanomyces astaci</name>
    <name type="common">Crayfish plague agent</name>
    <dbReference type="NCBI Taxonomy" id="112090"/>
    <lineage>
        <taxon>Eukaryota</taxon>
        <taxon>Sar</taxon>
        <taxon>Stramenopiles</taxon>
        <taxon>Oomycota</taxon>
        <taxon>Saprolegniomycetes</taxon>
        <taxon>Saprolegniales</taxon>
        <taxon>Verrucalvaceae</taxon>
        <taxon>Aphanomyces</taxon>
    </lineage>
</organism>
<dbReference type="VEuPathDB" id="FungiDB:H257_18054"/>
<gene>
    <name evidence="1" type="ORF">DYB38_007340</name>
</gene>
<dbReference type="EMBL" id="QUTC01001062">
    <property type="protein sequence ID" value="RHY77440.1"/>
    <property type="molecule type" value="Genomic_DNA"/>
</dbReference>
<reference evidence="1 2" key="1">
    <citation type="submission" date="2018-08" db="EMBL/GenBank/DDBJ databases">
        <title>Aphanomyces genome sequencing and annotation.</title>
        <authorList>
            <person name="Minardi D."/>
            <person name="Oidtmann B."/>
            <person name="Van Der Giezen M."/>
            <person name="Studholme D.J."/>
        </authorList>
    </citation>
    <scope>NUCLEOTIDE SEQUENCE [LARGE SCALE GENOMIC DNA]</scope>
    <source>
        <strain evidence="1 2">SA</strain>
    </source>
</reference>